<dbReference type="Proteomes" id="UP001280121">
    <property type="component" value="Unassembled WGS sequence"/>
</dbReference>
<dbReference type="AlphaFoldDB" id="A0AAD9X0J6"/>
<organism evidence="2 3">
    <name type="scientific">Dipteronia dyeriana</name>
    <dbReference type="NCBI Taxonomy" id="168575"/>
    <lineage>
        <taxon>Eukaryota</taxon>
        <taxon>Viridiplantae</taxon>
        <taxon>Streptophyta</taxon>
        <taxon>Embryophyta</taxon>
        <taxon>Tracheophyta</taxon>
        <taxon>Spermatophyta</taxon>
        <taxon>Magnoliopsida</taxon>
        <taxon>eudicotyledons</taxon>
        <taxon>Gunneridae</taxon>
        <taxon>Pentapetalae</taxon>
        <taxon>rosids</taxon>
        <taxon>malvids</taxon>
        <taxon>Sapindales</taxon>
        <taxon>Sapindaceae</taxon>
        <taxon>Hippocastanoideae</taxon>
        <taxon>Acereae</taxon>
        <taxon>Dipteronia</taxon>
    </lineage>
</organism>
<gene>
    <name evidence="2" type="ORF">Ddye_018218</name>
</gene>
<sequence length="227" mass="25946">NREYNTRLAILVNQPIIFERGIQISSLIGTTIPSIIRLRTWENYMATLSLDNITVVKEFYVGMISEQMINEHFGTNLVCQDILPLSYTRFDGSLETLAKLLRGNEYGVWDKKRGLINIGRVIKAEITRAWEIDLKQKKTAVKKLIHIPCLITKLCKKASVPDLDSDEVSLGDKSDLNMRSWNDSTSKTNGRKRLRHNGSSLPERDFRHEESDAEDYNFEASGDEVDP</sequence>
<keyword evidence="3" id="KW-1185">Reference proteome</keyword>
<dbReference type="EMBL" id="JANJYI010000005">
    <property type="protein sequence ID" value="KAK2650729.1"/>
    <property type="molecule type" value="Genomic_DNA"/>
</dbReference>
<feature type="non-terminal residue" evidence="2">
    <location>
        <position position="227"/>
    </location>
</feature>
<feature type="compositionally biased region" description="Polar residues" evidence="1">
    <location>
        <begin position="179"/>
        <end position="188"/>
    </location>
</feature>
<reference evidence="2" key="1">
    <citation type="journal article" date="2023" name="Plant J.">
        <title>Genome sequences and population genomics provide insights into the demographic history, inbreeding, and mutation load of two 'living fossil' tree species of Dipteronia.</title>
        <authorList>
            <person name="Feng Y."/>
            <person name="Comes H.P."/>
            <person name="Chen J."/>
            <person name="Zhu S."/>
            <person name="Lu R."/>
            <person name="Zhang X."/>
            <person name="Li P."/>
            <person name="Qiu J."/>
            <person name="Olsen K.M."/>
            <person name="Qiu Y."/>
        </authorList>
    </citation>
    <scope>NUCLEOTIDE SEQUENCE</scope>
    <source>
        <strain evidence="2">KIB01</strain>
    </source>
</reference>
<name>A0AAD9X0J6_9ROSI</name>
<evidence type="ECO:0000256" key="1">
    <source>
        <dbReference type="SAM" id="MobiDB-lite"/>
    </source>
</evidence>
<feature type="region of interest" description="Disordered" evidence="1">
    <location>
        <begin position="179"/>
        <end position="227"/>
    </location>
</feature>
<proteinExistence type="predicted"/>
<protein>
    <submittedName>
        <fullName evidence="2">Uncharacterized protein</fullName>
    </submittedName>
</protein>
<accession>A0AAD9X0J6</accession>
<evidence type="ECO:0000313" key="3">
    <source>
        <dbReference type="Proteomes" id="UP001280121"/>
    </source>
</evidence>
<feature type="compositionally biased region" description="Acidic residues" evidence="1">
    <location>
        <begin position="211"/>
        <end position="227"/>
    </location>
</feature>
<evidence type="ECO:0000313" key="2">
    <source>
        <dbReference type="EMBL" id="KAK2650729.1"/>
    </source>
</evidence>
<comment type="caution">
    <text evidence="2">The sequence shown here is derived from an EMBL/GenBank/DDBJ whole genome shotgun (WGS) entry which is preliminary data.</text>
</comment>